<sequence length="380" mass="42799">MKVYGLIFTLWPVICLDPSRKEAICYKFLLEKDFFESRFNHWSAALRSFFMRLICWRVGRCSEDATPCDLAIMNCLEERLLGVYGYYLWACQEGKNPNTTPSNAVPGRRLVIIRADETRSTRTGPLVTYDSPVTMQNAAYKRSLLLDQICSPEPFPRPRPATAISFATSSSDGDAPDDSPKRWTGGLLRTIIGSSRAQSRSRSPSRRSSLSRPSTAVPNTAPSNDLPSHSSYLSFGTYYFRFALDGQARTPTRNAGPVAVFPPRPKPMVLEMPRIPFPAETLLRAYQHGRRSDSDDESAPLVERLPVGSPRARPTEPSAEKQAQARVWGKALAEWKLLTNEVVLFYERRKVEGVPGNRYVETPLLHIDVFNKPPPEMGRR</sequence>
<evidence type="ECO:0000313" key="2">
    <source>
        <dbReference type="EMBL" id="KAF2663152.1"/>
    </source>
</evidence>
<name>A0A6A6TTJ9_9PEZI</name>
<feature type="region of interest" description="Disordered" evidence="1">
    <location>
        <begin position="160"/>
        <end position="227"/>
    </location>
</feature>
<feature type="region of interest" description="Disordered" evidence="1">
    <location>
        <begin position="288"/>
        <end position="322"/>
    </location>
</feature>
<evidence type="ECO:0000313" key="3">
    <source>
        <dbReference type="Proteomes" id="UP000799302"/>
    </source>
</evidence>
<feature type="compositionally biased region" description="Polar residues" evidence="1">
    <location>
        <begin position="216"/>
        <end position="227"/>
    </location>
</feature>
<dbReference type="AlphaFoldDB" id="A0A6A6TTJ9"/>
<gene>
    <name evidence="2" type="ORF">BT63DRAFT_430587</name>
</gene>
<dbReference type="Proteomes" id="UP000799302">
    <property type="component" value="Unassembled WGS sequence"/>
</dbReference>
<accession>A0A6A6TTJ9</accession>
<dbReference type="EMBL" id="MU004247">
    <property type="protein sequence ID" value="KAF2663152.1"/>
    <property type="molecule type" value="Genomic_DNA"/>
</dbReference>
<organism evidence="2 3">
    <name type="scientific">Microthyrium microscopicum</name>
    <dbReference type="NCBI Taxonomy" id="703497"/>
    <lineage>
        <taxon>Eukaryota</taxon>
        <taxon>Fungi</taxon>
        <taxon>Dikarya</taxon>
        <taxon>Ascomycota</taxon>
        <taxon>Pezizomycotina</taxon>
        <taxon>Dothideomycetes</taxon>
        <taxon>Dothideomycetes incertae sedis</taxon>
        <taxon>Microthyriales</taxon>
        <taxon>Microthyriaceae</taxon>
        <taxon>Microthyrium</taxon>
    </lineage>
</organism>
<dbReference type="PANTHER" id="PTHR37988">
    <property type="entry name" value="UPF0592 MEMBRANE PROTEIN C7D4.03C"/>
    <property type="match status" value="1"/>
</dbReference>
<feature type="compositionally biased region" description="Low complexity" evidence="1">
    <location>
        <begin position="194"/>
        <end position="214"/>
    </location>
</feature>
<dbReference type="Pfam" id="PF08578">
    <property type="entry name" value="DUF1765"/>
    <property type="match status" value="1"/>
</dbReference>
<dbReference type="OrthoDB" id="296767at2759"/>
<reference evidence="2" key="1">
    <citation type="journal article" date="2020" name="Stud. Mycol.">
        <title>101 Dothideomycetes genomes: a test case for predicting lifestyles and emergence of pathogens.</title>
        <authorList>
            <person name="Haridas S."/>
            <person name="Albert R."/>
            <person name="Binder M."/>
            <person name="Bloem J."/>
            <person name="Labutti K."/>
            <person name="Salamov A."/>
            <person name="Andreopoulos B."/>
            <person name="Baker S."/>
            <person name="Barry K."/>
            <person name="Bills G."/>
            <person name="Bluhm B."/>
            <person name="Cannon C."/>
            <person name="Castanera R."/>
            <person name="Culley D."/>
            <person name="Daum C."/>
            <person name="Ezra D."/>
            <person name="Gonzalez J."/>
            <person name="Henrissat B."/>
            <person name="Kuo A."/>
            <person name="Liang C."/>
            <person name="Lipzen A."/>
            <person name="Lutzoni F."/>
            <person name="Magnuson J."/>
            <person name="Mondo S."/>
            <person name="Nolan M."/>
            <person name="Ohm R."/>
            <person name="Pangilinan J."/>
            <person name="Park H.-J."/>
            <person name="Ramirez L."/>
            <person name="Alfaro M."/>
            <person name="Sun H."/>
            <person name="Tritt A."/>
            <person name="Yoshinaga Y."/>
            <person name="Zwiers L.-H."/>
            <person name="Turgeon B."/>
            <person name="Goodwin S."/>
            <person name="Spatafora J."/>
            <person name="Crous P."/>
            <person name="Grigoriev I."/>
        </authorList>
    </citation>
    <scope>NUCLEOTIDE SEQUENCE</scope>
    <source>
        <strain evidence="2">CBS 115976</strain>
    </source>
</reference>
<keyword evidence="3" id="KW-1185">Reference proteome</keyword>
<protein>
    <submittedName>
        <fullName evidence="2">Uncharacterized protein</fullName>
    </submittedName>
</protein>
<dbReference type="InterPro" id="IPR013887">
    <property type="entry name" value="UPF0592"/>
</dbReference>
<dbReference type="PANTHER" id="PTHR37988:SF1">
    <property type="entry name" value="UPF0592 MEMBRANE PROTEIN C7D4.03C"/>
    <property type="match status" value="1"/>
</dbReference>
<proteinExistence type="predicted"/>
<evidence type="ECO:0000256" key="1">
    <source>
        <dbReference type="SAM" id="MobiDB-lite"/>
    </source>
</evidence>